<organism evidence="2 3">
    <name type="scientific">Chryseobacterium nepalense</name>
    <dbReference type="NCBI Taxonomy" id="1854498"/>
    <lineage>
        <taxon>Bacteria</taxon>
        <taxon>Pseudomonadati</taxon>
        <taxon>Bacteroidota</taxon>
        <taxon>Flavobacteriia</taxon>
        <taxon>Flavobacteriales</taxon>
        <taxon>Weeksellaceae</taxon>
        <taxon>Chryseobacterium group</taxon>
        <taxon>Chryseobacterium</taxon>
    </lineage>
</organism>
<dbReference type="Proteomes" id="UP000830552">
    <property type="component" value="Chromosome"/>
</dbReference>
<accession>A0ABY4K809</accession>
<evidence type="ECO:0000313" key="2">
    <source>
        <dbReference type="EMBL" id="UPQ75908.1"/>
    </source>
</evidence>
<keyword evidence="3" id="KW-1185">Reference proteome</keyword>
<feature type="chain" id="PRO_5045110448" evidence="1">
    <location>
        <begin position="24"/>
        <end position="164"/>
    </location>
</feature>
<sequence length="164" mass="18889">MKKLFYIKLLASLCILIPFSGNSQISNDKIQQIVLSKRLIGKKIIFGKWTETRGTETHLTYLGRVKTNEGKTYKIMNSTWIWGLSRRSTNRILIFNGENQYLGNYTVGVDTDLPTKLINKILIFQNTNLHCNKNIVSKISLKNGLPKEFFKECTNGYGDIYKFN</sequence>
<evidence type="ECO:0000313" key="3">
    <source>
        <dbReference type="Proteomes" id="UP000830552"/>
    </source>
</evidence>
<dbReference type="EMBL" id="CP096203">
    <property type="protein sequence ID" value="UPQ75908.1"/>
    <property type="molecule type" value="Genomic_DNA"/>
</dbReference>
<reference evidence="2" key="1">
    <citation type="submission" date="2022-04" db="EMBL/GenBank/DDBJ databases">
        <title>Evolutionary, genomic, and biogeographic characterization of Chryseobacterium nepalense represented by a plastic-degrading bacterium AC3.</title>
        <authorList>
            <person name="Yin Z."/>
            <person name="Liu X."/>
            <person name="Wang D."/>
            <person name="Xie Z."/>
        </authorList>
    </citation>
    <scope>NUCLEOTIDE SEQUENCE</scope>
    <source>
        <strain evidence="2">AC3</strain>
    </source>
</reference>
<keyword evidence="1" id="KW-0732">Signal</keyword>
<dbReference type="RefSeq" id="WP_248392370.1">
    <property type="nucleotide sequence ID" value="NZ_CP096203.1"/>
</dbReference>
<gene>
    <name evidence="2" type="ORF">M0D58_17915</name>
</gene>
<feature type="signal peptide" evidence="1">
    <location>
        <begin position="1"/>
        <end position="23"/>
    </location>
</feature>
<name>A0ABY4K809_9FLAO</name>
<protein>
    <submittedName>
        <fullName evidence="2">Uncharacterized protein</fullName>
    </submittedName>
</protein>
<evidence type="ECO:0000256" key="1">
    <source>
        <dbReference type="SAM" id="SignalP"/>
    </source>
</evidence>
<proteinExistence type="predicted"/>